<feature type="compositionally biased region" description="Basic and acidic residues" evidence="1">
    <location>
        <begin position="89"/>
        <end position="131"/>
    </location>
</feature>
<proteinExistence type="predicted"/>
<dbReference type="EMBL" id="BMXV01000002">
    <property type="protein sequence ID" value="GGY63657.1"/>
    <property type="molecule type" value="Genomic_DNA"/>
</dbReference>
<dbReference type="InterPro" id="IPR052563">
    <property type="entry name" value="FliK"/>
</dbReference>
<keyword evidence="4" id="KW-1185">Reference proteome</keyword>
<feature type="compositionally biased region" description="Basic and acidic residues" evidence="1">
    <location>
        <begin position="39"/>
        <end position="80"/>
    </location>
</feature>
<feature type="region of interest" description="Disordered" evidence="1">
    <location>
        <begin position="1"/>
        <end position="156"/>
    </location>
</feature>
<evidence type="ECO:0000259" key="2">
    <source>
        <dbReference type="Pfam" id="PF02120"/>
    </source>
</evidence>
<organism evidence="3 4">
    <name type="scientific">Marinobacter zhanjiangensis</name>
    <dbReference type="NCBI Taxonomy" id="578215"/>
    <lineage>
        <taxon>Bacteria</taxon>
        <taxon>Pseudomonadati</taxon>
        <taxon>Pseudomonadota</taxon>
        <taxon>Gammaproteobacteria</taxon>
        <taxon>Pseudomonadales</taxon>
        <taxon>Marinobacteraceae</taxon>
        <taxon>Marinobacter</taxon>
    </lineage>
</organism>
<comment type="caution">
    <text evidence="3">The sequence shown here is derived from an EMBL/GenBank/DDBJ whole genome shotgun (WGS) entry which is preliminary data.</text>
</comment>
<feature type="compositionally biased region" description="Basic and acidic residues" evidence="1">
    <location>
        <begin position="15"/>
        <end position="26"/>
    </location>
</feature>
<dbReference type="Gene3D" id="3.30.750.140">
    <property type="match status" value="1"/>
</dbReference>
<sequence>MSGMVLTQLLNPESGIDRPAADKSRDGVGQGRPESGPSRYDEVVRQQEKRLEQRRAQERDVQQKRQEARQQEARQQETHQQKTAQQNDKPAKPGADDQRAEKSTRAANERRTDTDQAGRSREQAGRAEEGSGRTAENSETVTKTDAGGQVDSSDDQPVVFEMVETLDGADDAGIVGLVSSGQSPEQKLMAPSGESARSAARVMASLTGTGQKPGGLPTTGAIFAAMLEAGQEKGKPGGDLLAGLQGSNLQGLADSTTAKATDSLTAQVTTRLAAPELSQPLNQSASLRGVDAQALMKNYSTSVDVPVGADEWGEKVMGKLAWLTASQMSVAEIHITPPDMGPLDVRVQVQNDQAVVSVHATTPAVREQLELHGHRLRDMLNEQGLSLEGFDVSDSPGREAADQQGEGEQSGDGRSGQSLAGNEATGEADITETGELDLSWKGELDLYA</sequence>
<dbReference type="InterPro" id="IPR038610">
    <property type="entry name" value="FliK-like_C_sf"/>
</dbReference>
<keyword evidence="3" id="KW-0282">Flagellum</keyword>
<dbReference type="PANTHER" id="PTHR37533:SF2">
    <property type="entry name" value="FLAGELLAR HOOK-LENGTH CONTROL PROTEIN"/>
    <property type="match status" value="1"/>
</dbReference>
<keyword evidence="3" id="KW-0966">Cell projection</keyword>
<feature type="region of interest" description="Disordered" evidence="1">
    <location>
        <begin position="388"/>
        <end position="436"/>
    </location>
</feature>
<dbReference type="CDD" id="cd17470">
    <property type="entry name" value="T3SS_Flik_C"/>
    <property type="match status" value="1"/>
</dbReference>
<dbReference type="RefSeq" id="WP_189573189.1">
    <property type="nucleotide sequence ID" value="NZ_BMXV01000002.1"/>
</dbReference>
<protein>
    <submittedName>
        <fullName evidence="3">Flagellar hook-length control protein FliK</fullName>
    </submittedName>
</protein>
<evidence type="ECO:0000256" key="1">
    <source>
        <dbReference type="SAM" id="MobiDB-lite"/>
    </source>
</evidence>
<gene>
    <name evidence="3" type="ORF">GCM10007071_07810</name>
</gene>
<name>A0ABQ3ATI6_9GAMM</name>
<dbReference type="Pfam" id="PF02120">
    <property type="entry name" value="Flg_hook"/>
    <property type="match status" value="1"/>
</dbReference>
<evidence type="ECO:0000313" key="4">
    <source>
        <dbReference type="Proteomes" id="UP000601597"/>
    </source>
</evidence>
<evidence type="ECO:0000313" key="3">
    <source>
        <dbReference type="EMBL" id="GGY63657.1"/>
    </source>
</evidence>
<dbReference type="InterPro" id="IPR021136">
    <property type="entry name" value="Flagellar_hook_control-like_C"/>
</dbReference>
<accession>A0ABQ3ATI6</accession>
<feature type="compositionally biased region" description="Polar residues" evidence="1">
    <location>
        <begin position="134"/>
        <end position="143"/>
    </location>
</feature>
<dbReference type="Proteomes" id="UP000601597">
    <property type="component" value="Unassembled WGS sequence"/>
</dbReference>
<feature type="domain" description="Flagellar hook-length control protein-like C-terminal" evidence="2">
    <location>
        <begin position="321"/>
        <end position="398"/>
    </location>
</feature>
<reference evidence="4" key="1">
    <citation type="journal article" date="2019" name="Int. J. Syst. Evol. Microbiol.">
        <title>The Global Catalogue of Microorganisms (GCM) 10K type strain sequencing project: providing services to taxonomists for standard genome sequencing and annotation.</title>
        <authorList>
            <consortium name="The Broad Institute Genomics Platform"/>
            <consortium name="The Broad Institute Genome Sequencing Center for Infectious Disease"/>
            <person name="Wu L."/>
            <person name="Ma J."/>
        </authorList>
    </citation>
    <scope>NUCLEOTIDE SEQUENCE [LARGE SCALE GENOMIC DNA]</scope>
    <source>
        <strain evidence="4">KCTC 22280</strain>
    </source>
</reference>
<keyword evidence="3" id="KW-0969">Cilium</keyword>
<dbReference type="PANTHER" id="PTHR37533">
    <property type="entry name" value="FLAGELLAR HOOK-LENGTH CONTROL PROTEIN"/>
    <property type="match status" value="1"/>
</dbReference>